<proteinExistence type="predicted"/>
<dbReference type="SUPFAM" id="SSF109854">
    <property type="entry name" value="DinB/YfiT-like putative metalloenzymes"/>
    <property type="match status" value="1"/>
</dbReference>
<sequence>MQMFIKEIIQQLENNQQVFKNLLMSKKDKQYLWRPQPEKWNLLEIVCHLLDEERDDFKTRVAHALETPEKSLVPIDPVGWVKERAYNTKNYNDILFAFLEERKASIIWLKSKLDANWESKLSHPELGDMSAKLFLTNWLAHDYLHIRQILKYDYNYLKEKTSLDLGYAGNW</sequence>
<comment type="caution">
    <text evidence="2">The sequence shown here is derived from an EMBL/GenBank/DDBJ whole genome shotgun (WGS) entry which is preliminary data.</text>
</comment>
<evidence type="ECO:0000313" key="2">
    <source>
        <dbReference type="EMBL" id="TGV00336.1"/>
    </source>
</evidence>
<gene>
    <name evidence="2" type="ORF">EM932_20130</name>
</gene>
<dbReference type="Proteomes" id="UP000307602">
    <property type="component" value="Unassembled WGS sequence"/>
</dbReference>
<dbReference type="OrthoDB" id="1434917at2"/>
<organism evidence="2 3">
    <name type="scientific">Flavivirga rizhaonensis</name>
    <dbReference type="NCBI Taxonomy" id="2559571"/>
    <lineage>
        <taxon>Bacteria</taxon>
        <taxon>Pseudomonadati</taxon>
        <taxon>Bacteroidota</taxon>
        <taxon>Flavobacteriia</taxon>
        <taxon>Flavobacteriales</taxon>
        <taxon>Flavobacteriaceae</taxon>
        <taxon>Flavivirga</taxon>
    </lineage>
</organism>
<dbReference type="InterPro" id="IPR034660">
    <property type="entry name" value="DinB/YfiT-like"/>
</dbReference>
<dbReference type="EMBL" id="SRSO01000047">
    <property type="protein sequence ID" value="TGV00336.1"/>
    <property type="molecule type" value="Genomic_DNA"/>
</dbReference>
<reference evidence="2 3" key="1">
    <citation type="submission" date="2019-04" db="EMBL/GenBank/DDBJ databases">
        <authorList>
            <person name="Liu A."/>
        </authorList>
    </citation>
    <scope>NUCLEOTIDE SEQUENCE [LARGE SCALE GENOMIC DNA]</scope>
    <source>
        <strain evidence="2 3">RZ03</strain>
    </source>
</reference>
<name>A0A4S1DQZ9_9FLAO</name>
<keyword evidence="3" id="KW-1185">Reference proteome</keyword>
<accession>A0A4S1DQZ9</accession>
<dbReference type="AlphaFoldDB" id="A0A4S1DQZ9"/>
<evidence type="ECO:0000259" key="1">
    <source>
        <dbReference type="Pfam" id="PF12867"/>
    </source>
</evidence>
<feature type="domain" description="DinB-like" evidence="1">
    <location>
        <begin position="11"/>
        <end position="149"/>
    </location>
</feature>
<evidence type="ECO:0000313" key="3">
    <source>
        <dbReference type="Proteomes" id="UP000307602"/>
    </source>
</evidence>
<dbReference type="InterPro" id="IPR024775">
    <property type="entry name" value="DinB-like"/>
</dbReference>
<dbReference type="Pfam" id="PF12867">
    <property type="entry name" value="DinB_2"/>
    <property type="match status" value="1"/>
</dbReference>
<protein>
    <submittedName>
        <fullName evidence="2">DinB family protein</fullName>
    </submittedName>
</protein>
<dbReference type="Gene3D" id="1.20.120.450">
    <property type="entry name" value="dinb family like domain"/>
    <property type="match status" value="1"/>
</dbReference>